<dbReference type="Proteomes" id="UP000008743">
    <property type="component" value="Unassembled WGS sequence"/>
</dbReference>
<evidence type="ECO:0000256" key="5">
    <source>
        <dbReference type="ARBA" id="ARBA00022759"/>
    </source>
</evidence>
<comment type="cofactor">
    <cofactor evidence="1">
        <name>Mg(2+)</name>
        <dbReference type="ChEBI" id="CHEBI:18420"/>
    </cofactor>
</comment>
<evidence type="ECO:0008006" key="17">
    <source>
        <dbReference type="Google" id="ProtNLM"/>
    </source>
</evidence>
<dbReference type="RefSeq" id="XP_011270213.1">
    <property type="nucleotide sequence ID" value="XM_011271911.1"/>
</dbReference>
<keyword evidence="11" id="KW-0539">Nucleus</keyword>
<dbReference type="Gene3D" id="1.10.150.670">
    <property type="entry name" value="Crossover junction endonuclease EME1, DNA-binding domain"/>
    <property type="match status" value="1"/>
</dbReference>
<dbReference type="PANTHER" id="PTHR21077">
    <property type="entry name" value="EME1 PROTEIN"/>
    <property type="match status" value="1"/>
</dbReference>
<feature type="region of interest" description="Disordered" evidence="14">
    <location>
        <begin position="125"/>
        <end position="154"/>
    </location>
</feature>
<dbReference type="GO" id="GO:0046872">
    <property type="term" value="F:metal ion binding"/>
    <property type="evidence" value="ECO:0007669"/>
    <property type="project" value="UniProtKB-KW"/>
</dbReference>
<keyword evidence="3" id="KW-0540">Nuclease</keyword>
<keyword evidence="9" id="KW-0233">DNA recombination</keyword>
<evidence type="ECO:0000256" key="2">
    <source>
        <dbReference type="ARBA" id="ARBA00004123"/>
    </source>
</evidence>
<dbReference type="InterPro" id="IPR033310">
    <property type="entry name" value="Mms4/EME1/EME2"/>
</dbReference>
<evidence type="ECO:0000256" key="8">
    <source>
        <dbReference type="ARBA" id="ARBA00022842"/>
    </source>
</evidence>
<dbReference type="EMBL" id="KE346362">
    <property type="protein sequence ID" value="KJE91389.1"/>
    <property type="molecule type" value="Genomic_DNA"/>
</dbReference>
<evidence type="ECO:0000256" key="11">
    <source>
        <dbReference type="ARBA" id="ARBA00023242"/>
    </source>
</evidence>
<feature type="region of interest" description="Disordered" evidence="14">
    <location>
        <begin position="1"/>
        <end position="62"/>
    </location>
</feature>
<name>A0A0D2X1T9_CAPO3</name>
<keyword evidence="8" id="KW-0460">Magnesium</keyword>
<protein>
    <recommendedName>
        <fullName evidence="17">ERCC4 domain-containing protein</fullName>
    </recommendedName>
</protein>
<feature type="compositionally biased region" description="Polar residues" evidence="14">
    <location>
        <begin position="33"/>
        <end position="42"/>
    </location>
</feature>
<evidence type="ECO:0000313" key="16">
    <source>
        <dbReference type="Proteomes" id="UP000008743"/>
    </source>
</evidence>
<evidence type="ECO:0000256" key="4">
    <source>
        <dbReference type="ARBA" id="ARBA00022723"/>
    </source>
</evidence>
<dbReference type="PhylomeDB" id="A0A0D2X1T9"/>
<dbReference type="InParanoid" id="A0A0D2X1T9"/>
<dbReference type="GO" id="GO:0048476">
    <property type="term" value="C:Holliday junction resolvase complex"/>
    <property type="evidence" value="ECO:0007669"/>
    <property type="project" value="InterPro"/>
</dbReference>
<accession>A0A0D2X1T9</accession>
<keyword evidence="12" id="KW-0469">Meiosis</keyword>
<feature type="compositionally biased region" description="Low complexity" evidence="14">
    <location>
        <begin position="654"/>
        <end position="663"/>
    </location>
</feature>
<feature type="compositionally biased region" description="Low complexity" evidence="14">
    <location>
        <begin position="125"/>
        <end position="134"/>
    </location>
</feature>
<keyword evidence="13" id="KW-0175">Coiled coil</keyword>
<dbReference type="InterPro" id="IPR042530">
    <property type="entry name" value="EME1/EME2_C"/>
</dbReference>
<dbReference type="STRING" id="595528.A0A0D2X1T9"/>
<dbReference type="Pfam" id="PF21292">
    <property type="entry name" value="EME1-MUS81_C"/>
    <property type="match status" value="1"/>
</dbReference>
<dbReference type="OrthoDB" id="343092at2759"/>
<dbReference type="GO" id="GO:0031297">
    <property type="term" value="P:replication fork processing"/>
    <property type="evidence" value="ECO:0007669"/>
    <property type="project" value="TreeGrafter"/>
</dbReference>
<dbReference type="GO" id="GO:0031573">
    <property type="term" value="P:mitotic intra-S DNA damage checkpoint signaling"/>
    <property type="evidence" value="ECO:0007669"/>
    <property type="project" value="TreeGrafter"/>
</dbReference>
<dbReference type="GO" id="GO:0000712">
    <property type="term" value="P:resolution of meiotic recombination intermediates"/>
    <property type="evidence" value="ECO:0007669"/>
    <property type="project" value="TreeGrafter"/>
</dbReference>
<keyword evidence="5" id="KW-0255">Endonuclease</keyword>
<keyword evidence="7" id="KW-0378">Hydrolase</keyword>
<keyword evidence="6" id="KW-0227">DNA damage</keyword>
<feature type="region of interest" description="Disordered" evidence="14">
    <location>
        <begin position="171"/>
        <end position="207"/>
    </location>
</feature>
<evidence type="ECO:0000313" key="15">
    <source>
        <dbReference type="EMBL" id="KJE91389.1"/>
    </source>
</evidence>
<gene>
    <name evidence="15" type="ORF">CAOG_008613</name>
</gene>
<evidence type="ECO:0000256" key="9">
    <source>
        <dbReference type="ARBA" id="ARBA00023172"/>
    </source>
</evidence>
<proteinExistence type="predicted"/>
<dbReference type="GO" id="GO:0006302">
    <property type="term" value="P:double-strand break repair"/>
    <property type="evidence" value="ECO:0007669"/>
    <property type="project" value="TreeGrafter"/>
</dbReference>
<evidence type="ECO:0000256" key="1">
    <source>
        <dbReference type="ARBA" id="ARBA00001946"/>
    </source>
</evidence>
<dbReference type="GO" id="GO:0008821">
    <property type="term" value="F:crossover junction DNA endonuclease activity"/>
    <property type="evidence" value="ECO:0007669"/>
    <property type="project" value="TreeGrafter"/>
</dbReference>
<keyword evidence="16" id="KW-1185">Reference proteome</keyword>
<keyword evidence="10" id="KW-0234">DNA repair</keyword>
<dbReference type="AlphaFoldDB" id="A0A0D2X1T9"/>
<reference evidence="16" key="1">
    <citation type="submission" date="2011-02" db="EMBL/GenBank/DDBJ databases">
        <title>The Genome Sequence of Capsaspora owczarzaki ATCC 30864.</title>
        <authorList>
            <person name="Russ C."/>
            <person name="Cuomo C."/>
            <person name="Burger G."/>
            <person name="Gray M.W."/>
            <person name="Holland P.W.H."/>
            <person name="King N."/>
            <person name="Lang F.B.F."/>
            <person name="Roger A.J."/>
            <person name="Ruiz-Trillo I."/>
            <person name="Young S.K."/>
            <person name="Zeng Q."/>
            <person name="Gargeya S."/>
            <person name="Alvarado L."/>
            <person name="Berlin A."/>
            <person name="Chapman S.B."/>
            <person name="Chen Z."/>
            <person name="Freedman E."/>
            <person name="Gellesch M."/>
            <person name="Goldberg J."/>
            <person name="Griggs A."/>
            <person name="Gujja S."/>
            <person name="Heilman E."/>
            <person name="Heiman D."/>
            <person name="Howarth C."/>
            <person name="Mehta T."/>
            <person name="Neiman D."/>
            <person name="Pearson M."/>
            <person name="Roberts A."/>
            <person name="Saif S."/>
            <person name="Shea T."/>
            <person name="Shenoy N."/>
            <person name="Sisk P."/>
            <person name="Stolte C."/>
            <person name="Sykes S."/>
            <person name="White J."/>
            <person name="Yandava C."/>
            <person name="Haas B."/>
            <person name="Nusbaum C."/>
            <person name="Birren B."/>
        </authorList>
    </citation>
    <scope>NUCLEOTIDE SEQUENCE</scope>
    <source>
        <strain evidence="16">ATCC 30864</strain>
    </source>
</reference>
<evidence type="ECO:0000256" key="12">
    <source>
        <dbReference type="ARBA" id="ARBA00023254"/>
    </source>
</evidence>
<evidence type="ECO:0000256" key="14">
    <source>
        <dbReference type="SAM" id="MobiDB-lite"/>
    </source>
</evidence>
<evidence type="ECO:0000256" key="3">
    <source>
        <dbReference type="ARBA" id="ARBA00022722"/>
    </source>
</evidence>
<dbReference type="GO" id="GO:0005634">
    <property type="term" value="C:nucleus"/>
    <property type="evidence" value="ECO:0007669"/>
    <property type="project" value="UniProtKB-SubCell"/>
</dbReference>
<feature type="region of interest" description="Disordered" evidence="14">
    <location>
        <begin position="634"/>
        <end position="677"/>
    </location>
</feature>
<evidence type="ECO:0000256" key="7">
    <source>
        <dbReference type="ARBA" id="ARBA00022801"/>
    </source>
</evidence>
<comment type="subcellular location">
    <subcellularLocation>
        <location evidence="2">Nucleus</location>
    </subcellularLocation>
</comment>
<evidence type="ECO:0000256" key="10">
    <source>
        <dbReference type="ARBA" id="ARBA00023204"/>
    </source>
</evidence>
<organism evidence="15 16">
    <name type="scientific">Capsaspora owczarzaki (strain ATCC 30864)</name>
    <dbReference type="NCBI Taxonomy" id="595528"/>
    <lineage>
        <taxon>Eukaryota</taxon>
        <taxon>Filasterea</taxon>
        <taxon>Capsaspora</taxon>
    </lineage>
</organism>
<evidence type="ECO:0000256" key="13">
    <source>
        <dbReference type="SAM" id="Coils"/>
    </source>
</evidence>
<keyword evidence="4" id="KW-0479">Metal-binding</keyword>
<feature type="coiled-coil region" evidence="13">
    <location>
        <begin position="222"/>
        <end position="283"/>
    </location>
</feature>
<dbReference type="Gene3D" id="3.40.50.10130">
    <property type="match status" value="1"/>
</dbReference>
<sequence length="677" mass="72975">MAGRDDDVVVLSDDDDSRDSAPTEATTVPPFIHSQSSQPTRTSTDHRLLPAGQTGQCEGADLSLAPRLHASASSPARLITQSRARESSLSSSYAHATTVLDCSSGSDDDDDLPAVSNLLLRNAAGAKPSSAKAAEQTAASLQRVPTDPVERSTHSAAVKYSNSAGLLGLSESSQFRTASERSRMQEASSSESDQDYDGTDDASSIAVFTDQDRRRRIRLEKAEVAKQKRQEVQEAKRIARDEKAAQKELDKHRRAAERQANRVKSVEQAVEELIVDVDTALDECVGADFANAACANLESLGAHVRRLQLPLPGVIVFQRATRSYQFEESQSGVSQSSVRSSASSSSLFSSDELAREMDVIWILPGEKFARILQCNLVEVAIVDALKRAFPWPGARFTLIVRSLEAELRRAKQAKDAQMRAAVKNVGPSMTITEAMAQAKHSAQALLETQFRSHLPNPTDRRLQQEHELLWPTRAISASELSVVTQELVDDAIFSLSIEHGVQVTLAKSNEDAIDWIVRLTKAVASGPYNTFSSDFSFDVQSAKLPGSTPEKVWVNMLLQIPSVSEAIAETVAAAYPSLSSLLQAYDACGSLTARDALLVGLRLHRHGLPVGRTIGATVAQRIAAVMNSTNPNLIIPTRGATRASDGSSQRGVSKGKAAAPKASSRIESDNDDGEDVL</sequence>
<dbReference type="PANTHER" id="PTHR21077:SF5">
    <property type="entry name" value="CROSSOVER JUNCTION ENDONUCLEASE MMS4"/>
    <property type="match status" value="1"/>
</dbReference>
<evidence type="ECO:0000256" key="6">
    <source>
        <dbReference type="ARBA" id="ARBA00022763"/>
    </source>
</evidence>